<dbReference type="InterPro" id="IPR020458">
    <property type="entry name" value="Znf_DskA_TraR_CS"/>
</dbReference>
<dbReference type="Pfam" id="PF21157">
    <property type="entry name" value="DksA_N"/>
    <property type="match status" value="1"/>
</dbReference>
<evidence type="ECO:0000259" key="9">
    <source>
        <dbReference type="Pfam" id="PF21157"/>
    </source>
</evidence>
<comment type="caution">
    <text evidence="10">The sequence shown here is derived from an EMBL/GenBank/DDBJ whole genome shotgun (WGS) entry which is preliminary data.</text>
</comment>
<evidence type="ECO:0000256" key="5">
    <source>
        <dbReference type="HAMAP-Rule" id="MF_00926"/>
    </source>
</evidence>
<comment type="similarity">
    <text evidence="5">Belongs to the DksA family.</text>
</comment>
<dbReference type="InterPro" id="IPR012784">
    <property type="entry name" value="DksA_RNA_pol-bd"/>
</dbReference>
<keyword evidence="1 5" id="KW-0963">Cytoplasm</keyword>
<dbReference type="GO" id="GO:0005737">
    <property type="term" value="C:cytoplasm"/>
    <property type="evidence" value="ECO:0007669"/>
    <property type="project" value="UniProtKB-SubCell"/>
</dbReference>
<dbReference type="PANTHER" id="PTHR33823:SF2">
    <property type="entry name" value="RNA POLYMERASE-BINDING TRANSCRIPTION FACTOR DKSA"/>
    <property type="match status" value="1"/>
</dbReference>
<sequence length="274" mass="29710">MSKQGAKELKKAKGRPAKAAAGRAALKTAAKRDSAAVAKVRAAASGADSVKKGAPKRGPAKPSGAELQPGASGKQSGAKKAATKKVRPDQNTTSKVTAKGRTSDKAPMIGGSSGSTEPVMVEQNVAGRKMTARAKTTSIVLPPDYKPSEDEPFMNEQHRAYFRQKLLNWKDEIIRQTRETLVGLHEESTQHADLADRATSETDRALELRARDRQRKLVAKIDAAIARIDDGSYGYCEDTGEPIGLKRLDARPIATLSVEAQERHERREKVYRED</sequence>
<evidence type="ECO:0000256" key="4">
    <source>
        <dbReference type="ARBA" id="ARBA00022833"/>
    </source>
</evidence>
<feature type="region of interest" description="Disordered" evidence="7">
    <location>
        <begin position="1"/>
        <end position="118"/>
    </location>
</feature>
<evidence type="ECO:0000256" key="1">
    <source>
        <dbReference type="ARBA" id="ARBA00022490"/>
    </source>
</evidence>
<keyword evidence="11" id="KW-1185">Reference proteome</keyword>
<dbReference type="InterPro" id="IPR048489">
    <property type="entry name" value="DksA_N"/>
</dbReference>
<evidence type="ECO:0000256" key="6">
    <source>
        <dbReference type="PROSITE-ProRule" id="PRU00510"/>
    </source>
</evidence>
<dbReference type="PATRIC" id="fig|121290.4.peg.3006"/>
<dbReference type="AlphaFoldDB" id="A0A109BNH8"/>
<name>A0A109BNH8_HYPSL</name>
<feature type="domain" description="Zinc finger DksA/TraR C4-type" evidence="8">
    <location>
        <begin position="231"/>
        <end position="266"/>
    </location>
</feature>
<feature type="zinc finger region" description="dksA C4-type" evidence="6">
    <location>
        <begin position="236"/>
        <end position="260"/>
    </location>
</feature>
<protein>
    <recommendedName>
        <fullName evidence="5">RNA polymerase-binding transcription factor DksA</fullName>
    </recommendedName>
</protein>
<dbReference type="SUPFAM" id="SSF57716">
    <property type="entry name" value="Glucocorticoid receptor-like (DNA-binding domain)"/>
    <property type="match status" value="1"/>
</dbReference>
<dbReference type="EMBL" id="LMTR01000015">
    <property type="protein sequence ID" value="KWT72067.1"/>
    <property type="molecule type" value="Genomic_DNA"/>
</dbReference>
<dbReference type="SUPFAM" id="SSF109635">
    <property type="entry name" value="DnaK suppressor protein DksA, alpha-hairpin domain"/>
    <property type="match status" value="1"/>
</dbReference>
<accession>A0A109BNH8</accession>
<reference evidence="10 11" key="1">
    <citation type="submission" date="2015-10" db="EMBL/GenBank/DDBJ databases">
        <title>Transcriptomic analysis of a linuron degrading triple-species bacterial consortium.</title>
        <authorList>
            <person name="Albers P."/>
        </authorList>
    </citation>
    <scope>NUCLEOTIDE SEQUENCE [LARGE SCALE GENOMIC DNA]</scope>
    <source>
        <strain evidence="10 11">WDL6</strain>
    </source>
</reference>
<comment type="subunit">
    <text evidence="5">Interacts directly with the RNA polymerase.</text>
</comment>
<comment type="subcellular location">
    <subcellularLocation>
        <location evidence="5">Cytoplasm</location>
    </subcellularLocation>
</comment>
<feature type="compositionally biased region" description="Low complexity" evidence="7">
    <location>
        <begin position="35"/>
        <end position="48"/>
    </location>
</feature>
<comment type="function">
    <text evidence="5">Transcription factor that acts by binding directly to the RNA polymerase (RNAP). Required for negative regulation of rRNA expression and positive regulation of several amino acid biosynthesis promoters.</text>
</comment>
<dbReference type="PROSITE" id="PS01102">
    <property type="entry name" value="ZF_DKSA_1"/>
    <property type="match status" value="1"/>
</dbReference>
<dbReference type="InterPro" id="IPR037187">
    <property type="entry name" value="DnaK_N"/>
</dbReference>
<dbReference type="STRING" id="121290.APY04_0350"/>
<gene>
    <name evidence="5" type="primary">dksA</name>
    <name evidence="10" type="ORF">APY04_0350</name>
</gene>
<feature type="compositionally biased region" description="Low complexity" evidence="7">
    <location>
        <begin position="17"/>
        <end position="28"/>
    </location>
</feature>
<keyword evidence="2 5" id="KW-0479">Metal-binding</keyword>
<dbReference type="Gene3D" id="1.20.120.910">
    <property type="entry name" value="DksA, coiled-coil domain"/>
    <property type="match status" value="1"/>
</dbReference>
<organism evidence="10 11">
    <name type="scientific">Hyphomicrobium sulfonivorans</name>
    <dbReference type="NCBI Taxonomy" id="121290"/>
    <lineage>
        <taxon>Bacteria</taxon>
        <taxon>Pseudomonadati</taxon>
        <taxon>Pseudomonadota</taxon>
        <taxon>Alphaproteobacteria</taxon>
        <taxon>Hyphomicrobiales</taxon>
        <taxon>Hyphomicrobiaceae</taxon>
        <taxon>Hyphomicrobium</taxon>
    </lineage>
</organism>
<dbReference type="NCBIfam" id="TIGR02420">
    <property type="entry name" value="dksA"/>
    <property type="match status" value="1"/>
</dbReference>
<feature type="compositionally biased region" description="Basic and acidic residues" evidence="7">
    <location>
        <begin position="1"/>
        <end position="11"/>
    </location>
</feature>
<keyword evidence="3 5" id="KW-0863">Zinc-finger</keyword>
<dbReference type="GO" id="GO:0010468">
    <property type="term" value="P:regulation of gene expression"/>
    <property type="evidence" value="ECO:0007669"/>
    <property type="project" value="UniProtKB-UniRule"/>
</dbReference>
<evidence type="ECO:0000256" key="2">
    <source>
        <dbReference type="ARBA" id="ARBA00022723"/>
    </source>
</evidence>
<proteinExistence type="inferred from homology"/>
<dbReference type="GO" id="GO:0008270">
    <property type="term" value="F:zinc ion binding"/>
    <property type="evidence" value="ECO:0007669"/>
    <property type="project" value="UniProtKB-UniRule"/>
</dbReference>
<dbReference type="PANTHER" id="PTHR33823">
    <property type="entry name" value="RNA POLYMERASE-BINDING TRANSCRIPTION FACTOR DKSA-RELATED"/>
    <property type="match status" value="1"/>
</dbReference>
<evidence type="ECO:0000256" key="3">
    <source>
        <dbReference type="ARBA" id="ARBA00022771"/>
    </source>
</evidence>
<dbReference type="Pfam" id="PF01258">
    <property type="entry name" value="zf-dskA_traR"/>
    <property type="match status" value="1"/>
</dbReference>
<keyword evidence="4 5" id="KW-0862">Zinc</keyword>
<evidence type="ECO:0000259" key="8">
    <source>
        <dbReference type="Pfam" id="PF01258"/>
    </source>
</evidence>
<dbReference type="InterPro" id="IPR000962">
    <property type="entry name" value="Znf_DskA_TraR"/>
</dbReference>
<comment type="caution">
    <text evidence="5">Lacks conserved residue(s) required for the propagation of feature annotation.</text>
</comment>
<dbReference type="Proteomes" id="UP000059074">
    <property type="component" value="Unassembled WGS sequence"/>
</dbReference>
<evidence type="ECO:0000256" key="7">
    <source>
        <dbReference type="SAM" id="MobiDB-lite"/>
    </source>
</evidence>
<dbReference type="PROSITE" id="PS51128">
    <property type="entry name" value="ZF_DKSA_2"/>
    <property type="match status" value="1"/>
</dbReference>
<evidence type="ECO:0000313" key="11">
    <source>
        <dbReference type="Proteomes" id="UP000059074"/>
    </source>
</evidence>
<evidence type="ECO:0000313" key="10">
    <source>
        <dbReference type="EMBL" id="KWT72067.1"/>
    </source>
</evidence>
<feature type="compositionally biased region" description="Low complexity" evidence="7">
    <location>
        <begin position="60"/>
        <end position="80"/>
    </location>
</feature>
<feature type="domain" description="DnaK suppressor protein DksA N-terminal" evidence="9">
    <location>
        <begin position="159"/>
        <end position="228"/>
    </location>
</feature>
<dbReference type="HAMAP" id="MF_00926">
    <property type="entry name" value="DksA"/>
    <property type="match status" value="1"/>
</dbReference>